<dbReference type="PROSITE" id="PS50011">
    <property type="entry name" value="PROTEIN_KINASE_DOM"/>
    <property type="match status" value="1"/>
</dbReference>
<evidence type="ECO:0000256" key="8">
    <source>
        <dbReference type="PROSITE-ProRule" id="PRU00723"/>
    </source>
</evidence>
<dbReference type="InterPro" id="IPR011009">
    <property type="entry name" value="Kinase-like_dom_sf"/>
</dbReference>
<keyword evidence="8" id="KW-0863">Zinc-finger</keyword>
<comment type="subunit">
    <text evidence="7">Homodimer. Forms a heterotrimer with a catalytic subunit PAN2 to form the poly(A)-nuclease (PAN) deadenylation complex. Interacts (via PAM-2 motif) with poly(A)-binding protein PAB1 (via PABC domain), conferring substrate specificity of the enzyme complex.</text>
</comment>
<dbReference type="GO" id="GO:0031251">
    <property type="term" value="C:PAN complex"/>
    <property type="evidence" value="ECO:0007669"/>
    <property type="project" value="UniProtKB-UniRule"/>
</dbReference>
<dbReference type="GO" id="GO:0000289">
    <property type="term" value="P:nuclear-transcribed mRNA poly(A) tail shortening"/>
    <property type="evidence" value="ECO:0007669"/>
    <property type="project" value="UniProtKB-UniRule"/>
</dbReference>
<keyword evidence="13" id="KW-1185">Reference proteome</keyword>
<organism evidence="12 13">
    <name type="scientific">Coniophora puteana (strain RWD-64-598)</name>
    <name type="common">Brown rot fungus</name>
    <dbReference type="NCBI Taxonomy" id="741705"/>
    <lineage>
        <taxon>Eukaryota</taxon>
        <taxon>Fungi</taxon>
        <taxon>Dikarya</taxon>
        <taxon>Basidiomycota</taxon>
        <taxon>Agaricomycotina</taxon>
        <taxon>Agaricomycetes</taxon>
        <taxon>Agaricomycetidae</taxon>
        <taxon>Boletales</taxon>
        <taxon>Coniophorineae</taxon>
        <taxon>Coniophoraceae</taxon>
        <taxon>Coniophora</taxon>
    </lineage>
</organism>
<dbReference type="InterPro" id="IPR041332">
    <property type="entry name" value="Pan3_CK"/>
</dbReference>
<keyword evidence="2 7" id="KW-0963">Cytoplasm</keyword>
<evidence type="ECO:0000259" key="11">
    <source>
        <dbReference type="PROSITE" id="PS50103"/>
    </source>
</evidence>
<gene>
    <name evidence="7" type="primary">PAN3</name>
    <name evidence="12" type="ORF">CONPUDRAFT_110415</name>
</gene>
<feature type="compositionally biased region" description="Low complexity" evidence="9">
    <location>
        <begin position="97"/>
        <end position="112"/>
    </location>
</feature>
<feature type="compositionally biased region" description="Basic and acidic residues" evidence="9">
    <location>
        <begin position="22"/>
        <end position="37"/>
    </location>
</feature>
<keyword evidence="5 7" id="KW-0067">ATP-binding</keyword>
<keyword evidence="3 7" id="KW-0507">mRNA processing</keyword>
<dbReference type="InterPro" id="IPR000571">
    <property type="entry name" value="Znf_CCCH"/>
</dbReference>
<feature type="region of interest" description="Disordered" evidence="9">
    <location>
        <begin position="97"/>
        <end position="120"/>
    </location>
</feature>
<dbReference type="KEGG" id="cput:CONPUDRAFT_110415"/>
<dbReference type="OrthoDB" id="204958at2759"/>
<name>A0A5M3MCJ3_CONPW</name>
<dbReference type="AlphaFoldDB" id="A0A5M3MCJ3"/>
<dbReference type="Gene3D" id="1.10.510.10">
    <property type="entry name" value="Transferase(Phosphotransferase) domain 1"/>
    <property type="match status" value="1"/>
</dbReference>
<comment type="similarity">
    <text evidence="7">Belongs to the protein kinase superfamily. PAN3 family.</text>
</comment>
<evidence type="ECO:0000256" key="7">
    <source>
        <dbReference type="HAMAP-Rule" id="MF_03181"/>
    </source>
</evidence>
<dbReference type="GO" id="GO:0008143">
    <property type="term" value="F:poly(A) binding"/>
    <property type="evidence" value="ECO:0007669"/>
    <property type="project" value="TreeGrafter"/>
</dbReference>
<dbReference type="GeneID" id="19198830"/>
<dbReference type="Pfam" id="PF25586">
    <property type="entry name" value="zf-CCCH_PAN3"/>
    <property type="match status" value="1"/>
</dbReference>
<dbReference type="PROSITE" id="PS50103">
    <property type="entry name" value="ZF_C3H1"/>
    <property type="match status" value="1"/>
</dbReference>
<evidence type="ECO:0000256" key="6">
    <source>
        <dbReference type="ARBA" id="ARBA00023054"/>
    </source>
</evidence>
<dbReference type="FunFam" id="1.10.287.3700:FF:000001">
    <property type="entry name" value="PAN2-PAN3 deadenylation complex subunit PAN3"/>
    <property type="match status" value="1"/>
</dbReference>
<dbReference type="GO" id="GO:0005524">
    <property type="term" value="F:ATP binding"/>
    <property type="evidence" value="ECO:0007669"/>
    <property type="project" value="UniProtKB-UniRule"/>
</dbReference>
<dbReference type="EMBL" id="JH711585">
    <property type="protein sequence ID" value="EIW76773.1"/>
    <property type="molecule type" value="Genomic_DNA"/>
</dbReference>
<sequence length="612" mass="68045">MAYFSRPQASNSAIRIVAPGEQEDKSIKPQTPKKDSTQRQCRNVLIYGSCKFQDKGCHYYHPSIESYSTTPTAAPGLSTGLSAEAVNAPVFVPKGASSSLSPTLSATSTTAASPPPIDYQSNDQYNPYLSTDAIDSGNAGGMPMDAMGYPRDFHQSPFAEGDLSMNGFYASNQAGFVRQPLNYHIYTRPIDSANSHFISDSLREELQKRAEATQTSIGPSMGLPEELQGYHSLAPLEETTGERRKVFSWHSTVYRAINAVDGVAYVLRRIENYRLAQSSAFSSIEAWSRIRHPNIVRLREAFTTRAFNDNSLVVVYDYHPNALTLQDAHLKAKPIAYHRSRSASVPDLVSEAALWSYIAQIASAIKTVHEAGLAVRILDPSKILLYGKNRVHLGSCGIVDVLMHDTRQDIAALQQEDFIMFGRLIFALCCGTTTAISSLAKAVEALSRYYSNDIKSIALYLVSKPGNPKNIAQVLDLVGRPRLVREMDELHTAVDRVEGDLMSELENGRLFRLMCKLGFINERPEFAREPRWSETGDRYIIKLFRDYVFHQVDENGNPVLNMSHVLSCLNKLDIGVEERIMLVSRDEQSCLVVSYKEVKACVDSTFNDLARG</sequence>
<evidence type="ECO:0000256" key="5">
    <source>
        <dbReference type="ARBA" id="ARBA00022840"/>
    </source>
</evidence>
<dbReference type="Gene3D" id="1.10.287.3700">
    <property type="match status" value="1"/>
</dbReference>
<dbReference type="Gene3D" id="1.20.5.5160">
    <property type="match status" value="1"/>
</dbReference>
<evidence type="ECO:0000256" key="3">
    <source>
        <dbReference type="ARBA" id="ARBA00022664"/>
    </source>
</evidence>
<evidence type="ECO:0000259" key="10">
    <source>
        <dbReference type="PROSITE" id="PS50011"/>
    </source>
</evidence>
<keyword evidence="8" id="KW-0479">Metal-binding</keyword>
<comment type="function">
    <text evidence="7">Regulatory subunit of the poly(A)-nuclease (PAN) deadenylation complex, one of two cytoplasmic mRNA deadenylases involved in mRNA turnover. PAN specifically shortens poly(A) tails of RNA and the activity is stimulated by poly(A)-binding protein PAB1. PAN deadenylation is followed by rapid degradation of the shortened mRNA tails by the CCR4-NOT complex. Deadenylated mRNAs are then degraded by two alternative mechanisms, namely exosome-mediated 3'-5' exonucleolytic degradation, or deadenlyation-dependent mRNA decaping and subsequent 5'-3' exonucleolytic degradation by XRN1. May also be involved in post-transcriptional maturation of mRNA poly(A) tails. PAN3 acts as a positive regulator for PAN activity, recruiting the catalytic subunit PAN2 to mRNA via its interaction with RNA and with PAB1.</text>
</comment>
<dbReference type="PANTHER" id="PTHR12272">
    <property type="entry name" value="DEADENYLATION COMPLEX SUBUNIT PAN3"/>
    <property type="match status" value="1"/>
</dbReference>
<comment type="caution">
    <text evidence="12">The sequence shown here is derived from an EMBL/GenBank/DDBJ whole genome shotgun (WGS) entry which is preliminary data.</text>
</comment>
<feature type="region of interest" description="Knob domain" evidence="7">
    <location>
        <begin position="520"/>
        <end position="612"/>
    </location>
</feature>
<dbReference type="Proteomes" id="UP000053558">
    <property type="component" value="Unassembled WGS sequence"/>
</dbReference>
<comment type="domain">
    <text evidence="7">Contains a pseudokinase domain. The protein kinase domain is predicted to be catalytically inactive because some of the residues important for catalytic activity are substituted and it lacks the equivalent of the binding site for a peptide substrate. However, it has retained an ATP-binding site and ATP-binding is required for mRNA degradation, stimulating the activity of the PAN2 nuclease in vitro. The nucleotide-binding site is juxtaposed to the RNase active site of PAN2 in the complex and may actually bind nucleosides of a poly(A) RNA rather than ATP, feeding the poly(A)-tail to the active site of the deadenylase and thus increasing the efficiency with which this distributive enzyme degrades oligo(A) RNAs.</text>
</comment>
<accession>A0A5M3MCJ3</accession>
<dbReference type="GO" id="GO:0004672">
    <property type="term" value="F:protein kinase activity"/>
    <property type="evidence" value="ECO:0007669"/>
    <property type="project" value="InterPro"/>
</dbReference>
<dbReference type="HAMAP" id="MF_03181">
    <property type="entry name" value="PAN3"/>
    <property type="match status" value="1"/>
</dbReference>
<dbReference type="SUPFAM" id="SSF56112">
    <property type="entry name" value="Protein kinase-like (PK-like)"/>
    <property type="match status" value="1"/>
</dbReference>
<evidence type="ECO:0000256" key="1">
    <source>
        <dbReference type="ARBA" id="ARBA00004496"/>
    </source>
</evidence>
<dbReference type="InterPro" id="IPR030844">
    <property type="entry name" value="PAN3"/>
</dbReference>
<comment type="caution">
    <text evidence="7">Lacks conserved residue(s) required for the propagation of feature annotation.</text>
</comment>
<feature type="region of interest" description="Disordered" evidence="9">
    <location>
        <begin position="18"/>
        <end position="38"/>
    </location>
</feature>
<dbReference type="Gene3D" id="6.10.250.3160">
    <property type="match status" value="1"/>
</dbReference>
<feature type="coiled-coil region" evidence="7">
    <location>
        <begin position="481"/>
        <end position="519"/>
    </location>
</feature>
<feature type="domain" description="Protein kinase" evidence="10">
    <location>
        <begin position="239"/>
        <end position="612"/>
    </location>
</feature>
<dbReference type="GO" id="GO:0006397">
    <property type="term" value="P:mRNA processing"/>
    <property type="evidence" value="ECO:0007669"/>
    <property type="project" value="UniProtKB-KW"/>
</dbReference>
<keyword evidence="6 7" id="KW-0175">Coiled coil</keyword>
<evidence type="ECO:0000313" key="12">
    <source>
        <dbReference type="EMBL" id="EIW76773.1"/>
    </source>
</evidence>
<feature type="zinc finger region" description="C3H1-type" evidence="8">
    <location>
        <begin position="35"/>
        <end position="64"/>
    </location>
</feature>
<dbReference type="Pfam" id="PF00069">
    <property type="entry name" value="Pkinase"/>
    <property type="match status" value="1"/>
</dbReference>
<dbReference type="InterPro" id="IPR000719">
    <property type="entry name" value="Prot_kinase_dom"/>
</dbReference>
<dbReference type="PANTHER" id="PTHR12272:SF11">
    <property type="entry name" value="PAN2-PAN3 DEADENYLATION COMPLEX SUBUNIT PAN3"/>
    <property type="match status" value="1"/>
</dbReference>
<feature type="binding site" evidence="7">
    <location>
        <begin position="317"/>
        <end position="324"/>
    </location>
    <ligand>
        <name>ATP</name>
        <dbReference type="ChEBI" id="CHEBI:30616"/>
    </ligand>
</feature>
<keyword evidence="8" id="KW-0862">Zinc</keyword>
<reference evidence="13" key="1">
    <citation type="journal article" date="2012" name="Science">
        <title>The Paleozoic origin of enzymatic lignin decomposition reconstructed from 31 fungal genomes.</title>
        <authorList>
            <person name="Floudas D."/>
            <person name="Binder M."/>
            <person name="Riley R."/>
            <person name="Barry K."/>
            <person name="Blanchette R.A."/>
            <person name="Henrissat B."/>
            <person name="Martinez A.T."/>
            <person name="Otillar R."/>
            <person name="Spatafora J.W."/>
            <person name="Yadav J.S."/>
            <person name="Aerts A."/>
            <person name="Benoit I."/>
            <person name="Boyd A."/>
            <person name="Carlson A."/>
            <person name="Copeland A."/>
            <person name="Coutinho P.M."/>
            <person name="de Vries R.P."/>
            <person name="Ferreira P."/>
            <person name="Findley K."/>
            <person name="Foster B."/>
            <person name="Gaskell J."/>
            <person name="Glotzer D."/>
            <person name="Gorecki P."/>
            <person name="Heitman J."/>
            <person name="Hesse C."/>
            <person name="Hori C."/>
            <person name="Igarashi K."/>
            <person name="Jurgens J.A."/>
            <person name="Kallen N."/>
            <person name="Kersten P."/>
            <person name="Kohler A."/>
            <person name="Kuees U."/>
            <person name="Kumar T.K.A."/>
            <person name="Kuo A."/>
            <person name="LaButti K."/>
            <person name="Larrondo L.F."/>
            <person name="Lindquist E."/>
            <person name="Ling A."/>
            <person name="Lombard V."/>
            <person name="Lucas S."/>
            <person name="Lundell T."/>
            <person name="Martin R."/>
            <person name="McLaughlin D.J."/>
            <person name="Morgenstern I."/>
            <person name="Morin E."/>
            <person name="Murat C."/>
            <person name="Nagy L.G."/>
            <person name="Nolan M."/>
            <person name="Ohm R.A."/>
            <person name="Patyshakuliyeva A."/>
            <person name="Rokas A."/>
            <person name="Ruiz-Duenas F.J."/>
            <person name="Sabat G."/>
            <person name="Salamov A."/>
            <person name="Samejima M."/>
            <person name="Schmutz J."/>
            <person name="Slot J.C."/>
            <person name="St John F."/>
            <person name="Stenlid J."/>
            <person name="Sun H."/>
            <person name="Sun S."/>
            <person name="Syed K."/>
            <person name="Tsang A."/>
            <person name="Wiebenga A."/>
            <person name="Young D."/>
            <person name="Pisabarro A."/>
            <person name="Eastwood D.C."/>
            <person name="Martin F."/>
            <person name="Cullen D."/>
            <person name="Grigoriev I.V."/>
            <person name="Hibbett D.S."/>
        </authorList>
    </citation>
    <scope>NUCLEOTIDE SEQUENCE [LARGE SCALE GENOMIC DNA]</scope>
    <source>
        <strain evidence="13">RWD-64-598 SS2</strain>
    </source>
</reference>
<feature type="binding site" evidence="7">
    <location>
        <begin position="381"/>
        <end position="382"/>
    </location>
    <ligand>
        <name>ATP</name>
        <dbReference type="ChEBI" id="CHEBI:30616"/>
    </ligand>
</feature>
<feature type="binding site" evidence="7">
    <location>
        <position position="268"/>
    </location>
    <ligand>
        <name>ATP</name>
        <dbReference type="ChEBI" id="CHEBI:30616"/>
    </ligand>
</feature>
<evidence type="ECO:0000256" key="4">
    <source>
        <dbReference type="ARBA" id="ARBA00022741"/>
    </source>
</evidence>
<evidence type="ECO:0000313" key="13">
    <source>
        <dbReference type="Proteomes" id="UP000053558"/>
    </source>
</evidence>
<dbReference type="GO" id="GO:0000932">
    <property type="term" value="C:P-body"/>
    <property type="evidence" value="ECO:0007669"/>
    <property type="project" value="TreeGrafter"/>
</dbReference>
<proteinExistence type="inferred from homology"/>
<dbReference type="RefSeq" id="XP_007773113.1">
    <property type="nucleotide sequence ID" value="XM_007774923.1"/>
</dbReference>
<dbReference type="OMA" id="YVFHSVD"/>
<feature type="domain" description="C3H1-type" evidence="11">
    <location>
        <begin position="35"/>
        <end position="64"/>
    </location>
</feature>
<evidence type="ECO:0000256" key="2">
    <source>
        <dbReference type="ARBA" id="ARBA00022490"/>
    </source>
</evidence>
<comment type="domain">
    <text evidence="7">The N-terminal zinc finger binds to poly(A) RNA.</text>
</comment>
<keyword evidence="4 7" id="KW-0547">Nucleotide-binding</keyword>
<dbReference type="Pfam" id="PF18101">
    <property type="entry name" value="Pan3_CK"/>
    <property type="match status" value="1"/>
</dbReference>
<evidence type="ECO:0000256" key="9">
    <source>
        <dbReference type="SAM" id="MobiDB-lite"/>
    </source>
</evidence>
<dbReference type="GO" id="GO:0008270">
    <property type="term" value="F:zinc ion binding"/>
    <property type="evidence" value="ECO:0007669"/>
    <property type="project" value="UniProtKB-KW"/>
</dbReference>
<comment type="subcellular location">
    <subcellularLocation>
        <location evidence="1 7">Cytoplasm</location>
    </subcellularLocation>
</comment>
<protein>
    <recommendedName>
        <fullName evidence="7">PAN2-PAN3 deadenylation complex subunit PAN3</fullName>
    </recommendedName>
    <alternativeName>
        <fullName evidence="7">PAB1P-dependent poly(A)-specific ribonuclease</fullName>
    </alternativeName>
    <alternativeName>
        <fullName evidence="7">Poly(A)-nuclease deadenylation complex subunit 3</fullName>
        <shortName evidence="7">PAN deadenylation complex subunit 3</shortName>
    </alternativeName>
</protein>
<comment type="domain">
    <text evidence="7">The pseudokinase domain, the coiled-coil (CC), and C-terminal knob domain (CK) form a structural unit (PKC) that forms an extensive high-affinity interaction surface for PAN2.</text>
</comment>